<proteinExistence type="predicted"/>
<dbReference type="RefSeq" id="WP_057778215.1">
    <property type="nucleotide sequence ID" value="NZ_AYYY01000020.1"/>
</dbReference>
<dbReference type="STRING" id="1423813.FC26_GL001273"/>
<feature type="transmembrane region" description="Helical" evidence="1">
    <location>
        <begin position="52"/>
        <end position="71"/>
    </location>
</feature>
<feature type="transmembrane region" description="Helical" evidence="1">
    <location>
        <begin position="165"/>
        <end position="182"/>
    </location>
</feature>
<keyword evidence="1" id="KW-0472">Membrane</keyword>
<dbReference type="EMBL" id="AYYY01000020">
    <property type="protein sequence ID" value="KRM61831.1"/>
    <property type="molecule type" value="Genomic_DNA"/>
</dbReference>
<keyword evidence="3" id="KW-1185">Reference proteome</keyword>
<evidence type="ECO:0008006" key="4">
    <source>
        <dbReference type="Google" id="ProtNLM"/>
    </source>
</evidence>
<dbReference type="OrthoDB" id="87655at2"/>
<protein>
    <recommendedName>
        <fullName evidence="4">Integral membrane protein</fullName>
    </recommendedName>
</protein>
<feature type="transmembrane region" description="Helical" evidence="1">
    <location>
        <begin position="188"/>
        <end position="207"/>
    </location>
</feature>
<gene>
    <name evidence="2" type="ORF">FC26_GL001273</name>
</gene>
<evidence type="ECO:0000313" key="3">
    <source>
        <dbReference type="Proteomes" id="UP000051733"/>
    </source>
</evidence>
<dbReference type="Proteomes" id="UP000051733">
    <property type="component" value="Unassembled WGS sequence"/>
</dbReference>
<keyword evidence="1" id="KW-0812">Transmembrane</keyword>
<sequence>MKHQTIGQRLGFYFLGLFIMTIGISLSVKSNLGVSPISSIPYTMTVVWGIEMGKATIILHVFLVLLQIIILRRRFQWRQLFQVAVGVVFGYFTTFCNWLVTFLPNATNFGVQLLLSVLSIVCIAIGIFFYMPTNLIPLAGEGIMGVIADATQIAFPKVKMATDSTMVILSLITCLLLVHGLGSVGLGTILAAVLVGMTLNLIMHYFGQWRYGVDATK</sequence>
<evidence type="ECO:0000256" key="1">
    <source>
        <dbReference type="SAM" id="Phobius"/>
    </source>
</evidence>
<feature type="transmembrane region" description="Helical" evidence="1">
    <location>
        <begin position="109"/>
        <end position="130"/>
    </location>
</feature>
<reference evidence="2 3" key="1">
    <citation type="journal article" date="2015" name="Genome Announc.">
        <title>Expanding the biotechnology potential of lactobacilli through comparative genomics of 213 strains and associated genera.</title>
        <authorList>
            <person name="Sun Z."/>
            <person name="Harris H.M."/>
            <person name="McCann A."/>
            <person name="Guo C."/>
            <person name="Argimon S."/>
            <person name="Zhang W."/>
            <person name="Yang X."/>
            <person name="Jeffery I.B."/>
            <person name="Cooney J.C."/>
            <person name="Kagawa T.F."/>
            <person name="Liu W."/>
            <person name="Song Y."/>
            <person name="Salvetti E."/>
            <person name="Wrobel A."/>
            <person name="Rasinkangas P."/>
            <person name="Parkhill J."/>
            <person name="Rea M.C."/>
            <person name="O'Sullivan O."/>
            <person name="Ritari J."/>
            <person name="Douillard F.P."/>
            <person name="Paul Ross R."/>
            <person name="Yang R."/>
            <person name="Briner A.E."/>
            <person name="Felis G.E."/>
            <person name="de Vos W.M."/>
            <person name="Barrangou R."/>
            <person name="Klaenhammer T.R."/>
            <person name="Caufield P.W."/>
            <person name="Cui Y."/>
            <person name="Zhang H."/>
            <person name="O'Toole P.W."/>
        </authorList>
    </citation>
    <scope>NUCLEOTIDE SEQUENCE [LARGE SCALE GENOMIC DNA]</scope>
    <source>
        <strain evidence="2 3">DSM 20634</strain>
    </source>
</reference>
<dbReference type="PATRIC" id="fig|1423813.3.peg.1298"/>
<dbReference type="Pfam" id="PF19700">
    <property type="entry name" value="DUF6198"/>
    <property type="match status" value="1"/>
</dbReference>
<comment type="caution">
    <text evidence="2">The sequence shown here is derived from an EMBL/GenBank/DDBJ whole genome shotgun (WGS) entry which is preliminary data.</text>
</comment>
<organism evidence="2 3">
    <name type="scientific">Paucilactobacillus vaccinostercus DSM 20634</name>
    <dbReference type="NCBI Taxonomy" id="1423813"/>
    <lineage>
        <taxon>Bacteria</taxon>
        <taxon>Bacillati</taxon>
        <taxon>Bacillota</taxon>
        <taxon>Bacilli</taxon>
        <taxon>Lactobacillales</taxon>
        <taxon>Lactobacillaceae</taxon>
        <taxon>Paucilactobacillus</taxon>
    </lineage>
</organism>
<dbReference type="AlphaFoldDB" id="A0A0R2A495"/>
<accession>A0A0R2A495</accession>
<dbReference type="PANTHER" id="PTHR40078">
    <property type="entry name" value="INTEGRAL MEMBRANE PROTEIN-RELATED"/>
    <property type="match status" value="1"/>
</dbReference>
<feature type="transmembrane region" description="Helical" evidence="1">
    <location>
        <begin position="12"/>
        <end position="32"/>
    </location>
</feature>
<dbReference type="PANTHER" id="PTHR40078:SF1">
    <property type="entry name" value="INTEGRAL MEMBRANE PROTEIN"/>
    <property type="match status" value="1"/>
</dbReference>
<evidence type="ECO:0000313" key="2">
    <source>
        <dbReference type="EMBL" id="KRM61831.1"/>
    </source>
</evidence>
<keyword evidence="1" id="KW-1133">Transmembrane helix</keyword>
<dbReference type="InterPro" id="IPR038750">
    <property type="entry name" value="YczE/YyaS-like"/>
</dbReference>
<feature type="transmembrane region" description="Helical" evidence="1">
    <location>
        <begin position="83"/>
        <end position="103"/>
    </location>
</feature>
<name>A0A0R2A495_9LACO</name>